<dbReference type="InterPro" id="IPR025714">
    <property type="entry name" value="Methyltranfer_dom"/>
</dbReference>
<evidence type="ECO:0000259" key="4">
    <source>
        <dbReference type="Pfam" id="PF13847"/>
    </source>
</evidence>
<evidence type="ECO:0000256" key="3">
    <source>
        <dbReference type="ARBA" id="ARBA00022679"/>
    </source>
</evidence>
<evidence type="ECO:0000256" key="1">
    <source>
        <dbReference type="ARBA" id="ARBA00008361"/>
    </source>
</evidence>
<dbReference type="GO" id="GO:0032259">
    <property type="term" value="P:methylation"/>
    <property type="evidence" value="ECO:0007669"/>
    <property type="project" value="UniProtKB-KW"/>
</dbReference>
<dbReference type="InterPro" id="IPR051419">
    <property type="entry name" value="Lys/N-term_MeTrsfase_sf"/>
</dbReference>
<evidence type="ECO:0000313" key="7">
    <source>
        <dbReference type="Proteomes" id="UP001642409"/>
    </source>
</evidence>
<dbReference type="Proteomes" id="UP001642409">
    <property type="component" value="Unassembled WGS sequence"/>
</dbReference>
<dbReference type="PANTHER" id="PTHR12176">
    <property type="entry name" value="SAM-DEPENDENT METHYLTRANSFERASE SUPERFAMILY PROTEIN"/>
    <property type="match status" value="1"/>
</dbReference>
<reference evidence="5" key="1">
    <citation type="submission" date="2023-06" db="EMBL/GenBank/DDBJ databases">
        <authorList>
            <person name="Kurt Z."/>
        </authorList>
    </citation>
    <scope>NUCLEOTIDE SEQUENCE</scope>
</reference>
<proteinExistence type="inferred from homology"/>
<sequence length="194" mass="22469">MQGYDNPQYWENKYSSADHIDEWYYSYQQLKSQIIHYFKQTDTVLCVGNGTSTFPIELYNEVKSELVISTDISAIATQQMQVHASDCVKFQVDDALNMNQKDQFFDIVFDKGCFDALSTSENRDDVIKKFVSEIQRVLKQNGKYIMISHGKPYTRLGYFGKQWDVQIIQISERAPSGERAFAYVCSLISNKNNM</sequence>
<dbReference type="GO" id="GO:0008168">
    <property type="term" value="F:methyltransferase activity"/>
    <property type="evidence" value="ECO:0007669"/>
    <property type="project" value="UniProtKB-KW"/>
</dbReference>
<evidence type="ECO:0000313" key="6">
    <source>
        <dbReference type="EMBL" id="CAL6114668.1"/>
    </source>
</evidence>
<dbReference type="AlphaFoldDB" id="A0AA86TWE1"/>
<reference evidence="6 7" key="2">
    <citation type="submission" date="2024-07" db="EMBL/GenBank/DDBJ databases">
        <authorList>
            <person name="Akdeniz Z."/>
        </authorList>
    </citation>
    <scope>NUCLEOTIDE SEQUENCE [LARGE SCALE GENOMIC DNA]</scope>
</reference>
<accession>A0AA86TWE1</accession>
<comment type="caution">
    <text evidence="5">The sequence shown here is derived from an EMBL/GenBank/DDBJ whole genome shotgun (WGS) entry which is preliminary data.</text>
</comment>
<keyword evidence="2 5" id="KW-0489">Methyltransferase</keyword>
<keyword evidence="7" id="KW-1185">Reference proteome</keyword>
<dbReference type="Gene3D" id="3.40.50.150">
    <property type="entry name" value="Vaccinia Virus protein VP39"/>
    <property type="match status" value="1"/>
</dbReference>
<feature type="domain" description="Methyltransferase" evidence="4">
    <location>
        <begin position="41"/>
        <end position="150"/>
    </location>
</feature>
<evidence type="ECO:0000256" key="2">
    <source>
        <dbReference type="ARBA" id="ARBA00022603"/>
    </source>
</evidence>
<protein>
    <submittedName>
        <fullName evidence="5">Methyltransferase</fullName>
    </submittedName>
</protein>
<dbReference type="SUPFAM" id="SSF53335">
    <property type="entry name" value="S-adenosyl-L-methionine-dependent methyltransferases"/>
    <property type="match status" value="1"/>
</dbReference>
<dbReference type="CDD" id="cd02440">
    <property type="entry name" value="AdoMet_MTases"/>
    <property type="match status" value="1"/>
</dbReference>
<dbReference type="Pfam" id="PF13847">
    <property type="entry name" value="Methyltransf_31"/>
    <property type="match status" value="1"/>
</dbReference>
<dbReference type="InterPro" id="IPR029063">
    <property type="entry name" value="SAM-dependent_MTases_sf"/>
</dbReference>
<evidence type="ECO:0000313" key="5">
    <source>
        <dbReference type="EMBL" id="CAI9931359.1"/>
    </source>
</evidence>
<gene>
    <name evidence="5" type="ORF">HINF_LOCUS19004</name>
    <name evidence="6" type="ORF">HINF_LOCUS78171</name>
</gene>
<dbReference type="EMBL" id="CATOUU010000483">
    <property type="protein sequence ID" value="CAI9931359.1"/>
    <property type="molecule type" value="Genomic_DNA"/>
</dbReference>
<name>A0AA86TWE1_9EUKA</name>
<dbReference type="EMBL" id="CAXDID020000812">
    <property type="protein sequence ID" value="CAL6114668.1"/>
    <property type="molecule type" value="Genomic_DNA"/>
</dbReference>
<comment type="similarity">
    <text evidence="1">Belongs to the methyltransferase superfamily.</text>
</comment>
<keyword evidence="3" id="KW-0808">Transferase</keyword>
<dbReference type="PANTHER" id="PTHR12176:SF79">
    <property type="entry name" value="METHYLTRANSFERASE TYPE 11 DOMAIN-CONTAINING PROTEIN"/>
    <property type="match status" value="1"/>
</dbReference>
<organism evidence="5">
    <name type="scientific">Hexamita inflata</name>
    <dbReference type="NCBI Taxonomy" id="28002"/>
    <lineage>
        <taxon>Eukaryota</taxon>
        <taxon>Metamonada</taxon>
        <taxon>Diplomonadida</taxon>
        <taxon>Hexamitidae</taxon>
        <taxon>Hexamitinae</taxon>
        <taxon>Hexamita</taxon>
    </lineage>
</organism>